<gene>
    <name evidence="1" type="ORF">AKJ56_02140</name>
</gene>
<dbReference type="AlphaFoldDB" id="A0A133VNC6"/>
<sequence length="157" mass="17642">MKKKPKRETVFGLDKMATVKCFKNMNSDLSAIFEDIIMELEKEKELNIVNRLEEETEDGNPFLSVTAVRVGTPGYTYGETRELSVTITGTPNDYIVEVHAGCWGFDYSGAEGLKTSGPDFGLPSSAYLHDLLRRIDELVRKHSEKDLGFDNVETITE</sequence>
<keyword evidence="2" id="KW-1185">Reference proteome</keyword>
<reference evidence="1 2" key="1">
    <citation type="journal article" date="2016" name="Sci. Rep.">
        <title>Metabolic traits of an uncultured archaeal lineage -MSBL1- from brine pools of the Red Sea.</title>
        <authorList>
            <person name="Mwirichia R."/>
            <person name="Alam I."/>
            <person name="Rashid M."/>
            <person name="Vinu M."/>
            <person name="Ba-Alawi W."/>
            <person name="Anthony Kamau A."/>
            <person name="Kamanda Ngugi D."/>
            <person name="Goker M."/>
            <person name="Klenk H.P."/>
            <person name="Bajic V."/>
            <person name="Stingl U."/>
        </authorList>
    </citation>
    <scope>NUCLEOTIDE SEQUENCE [LARGE SCALE GENOMIC DNA]</scope>
    <source>
        <strain evidence="1">SCGC-AAA382N08</strain>
    </source>
</reference>
<accession>A0A133VNC6</accession>
<organism evidence="1 2">
    <name type="scientific">candidate division MSBL1 archaeon SCGC-AAA382N08</name>
    <dbReference type="NCBI Taxonomy" id="1698285"/>
    <lineage>
        <taxon>Archaea</taxon>
        <taxon>Methanobacteriati</taxon>
        <taxon>Methanobacteriota</taxon>
        <taxon>candidate division MSBL1</taxon>
    </lineage>
</organism>
<comment type="caution">
    <text evidence="1">The sequence shown here is derived from an EMBL/GenBank/DDBJ whole genome shotgun (WGS) entry which is preliminary data.</text>
</comment>
<evidence type="ECO:0000313" key="1">
    <source>
        <dbReference type="EMBL" id="KXB07911.1"/>
    </source>
</evidence>
<dbReference type="Proteomes" id="UP000070175">
    <property type="component" value="Unassembled WGS sequence"/>
</dbReference>
<dbReference type="EMBL" id="LHYJ01000039">
    <property type="protein sequence ID" value="KXB07911.1"/>
    <property type="molecule type" value="Genomic_DNA"/>
</dbReference>
<proteinExistence type="predicted"/>
<evidence type="ECO:0000313" key="2">
    <source>
        <dbReference type="Proteomes" id="UP000070175"/>
    </source>
</evidence>
<protein>
    <submittedName>
        <fullName evidence="1">Uncharacterized protein</fullName>
    </submittedName>
</protein>
<name>A0A133VNC6_9EURY</name>